<name>A0A1H1ZP49_9ACTN</name>
<keyword evidence="3" id="KW-1185">Reference proteome</keyword>
<sequence length="441" mass="47914">MRLSKRATTLRKGLALLLAAGLASTVAACSGSDSGANADGPAKGAIQLAYWGSSTRVDKTNKILADFKKEYPDVSVNPSVTDFGTYFQKLNTQAASKSMPCVAGMQTRQLNDYTSNQTLVPLDDLVKSGKLDMKDVPKSILDSGRGPDGKLYMIPYGVAWNAFLVNKTVADKYDIPDLKEGYTWDEWLAWLKQAKSKLPKDVAPILEQGGNEALFSAYVLSNGQKMFNDQGKVGFSKQSLTEYWTMWENLRRTGLTNSMQNAASEPDQIEQHAVIAGKVLMQGEAGNQYVAAIAAAPDVKLTEHAFPSGSSGLGNMFFTSGWSIPKNCDNQAAAAAFIDYWTNNDNAAKIYASDNGAVANKRQLQDQIDNPSSPGLEVVLKNYQYILSEDVPNPVIPPGYNASFETSFEREYENVAFGKKSIKQAVDDFFAAANSTMGNKS</sequence>
<dbReference type="Proteomes" id="UP000199103">
    <property type="component" value="Chromosome I"/>
</dbReference>
<dbReference type="EMBL" id="LT629772">
    <property type="protein sequence ID" value="SDT35498.1"/>
    <property type="molecule type" value="Genomic_DNA"/>
</dbReference>
<accession>A0A1H1ZP49</accession>
<dbReference type="PROSITE" id="PS51257">
    <property type="entry name" value="PROKAR_LIPOPROTEIN"/>
    <property type="match status" value="1"/>
</dbReference>
<evidence type="ECO:0000313" key="3">
    <source>
        <dbReference type="Proteomes" id="UP000199103"/>
    </source>
</evidence>
<dbReference type="InterPro" id="IPR050490">
    <property type="entry name" value="Bact_solute-bd_prot1"/>
</dbReference>
<reference evidence="2 3" key="1">
    <citation type="submission" date="2016-10" db="EMBL/GenBank/DDBJ databases">
        <authorList>
            <person name="de Groot N.N."/>
        </authorList>
    </citation>
    <scope>NUCLEOTIDE SEQUENCE [LARGE SCALE GENOMIC DNA]</scope>
    <source>
        <strain evidence="2 3">DSM 21800</strain>
    </source>
</reference>
<dbReference type="InterPro" id="IPR006059">
    <property type="entry name" value="SBP"/>
</dbReference>
<feature type="chain" id="PRO_5039406481" evidence="1">
    <location>
        <begin position="29"/>
        <end position="441"/>
    </location>
</feature>
<dbReference type="OrthoDB" id="7918484at2"/>
<dbReference type="PANTHER" id="PTHR43649">
    <property type="entry name" value="ARABINOSE-BINDING PROTEIN-RELATED"/>
    <property type="match status" value="1"/>
</dbReference>
<feature type="signal peptide" evidence="1">
    <location>
        <begin position="1"/>
        <end position="28"/>
    </location>
</feature>
<dbReference type="STRING" id="630515.SAMN04489812_5356"/>
<dbReference type="AlphaFoldDB" id="A0A1H1ZP49"/>
<protein>
    <submittedName>
        <fullName evidence="2">Multiple sugar transport system substrate-binding protein</fullName>
    </submittedName>
</protein>
<dbReference type="Pfam" id="PF01547">
    <property type="entry name" value="SBP_bac_1"/>
    <property type="match status" value="1"/>
</dbReference>
<keyword evidence="2" id="KW-0762">Sugar transport</keyword>
<dbReference type="SUPFAM" id="SSF53850">
    <property type="entry name" value="Periplasmic binding protein-like II"/>
    <property type="match status" value="1"/>
</dbReference>
<evidence type="ECO:0000313" key="2">
    <source>
        <dbReference type="EMBL" id="SDT35498.1"/>
    </source>
</evidence>
<dbReference type="PANTHER" id="PTHR43649:SF11">
    <property type="entry name" value="ABC TRANSPORTER SUBSTRATE-BINDING PROTEIN YESO-RELATED"/>
    <property type="match status" value="1"/>
</dbReference>
<keyword evidence="1" id="KW-0732">Signal</keyword>
<evidence type="ECO:0000256" key="1">
    <source>
        <dbReference type="SAM" id="SignalP"/>
    </source>
</evidence>
<keyword evidence="2" id="KW-0813">Transport</keyword>
<organism evidence="2 3">
    <name type="scientific">Microlunatus soli</name>
    <dbReference type="NCBI Taxonomy" id="630515"/>
    <lineage>
        <taxon>Bacteria</taxon>
        <taxon>Bacillati</taxon>
        <taxon>Actinomycetota</taxon>
        <taxon>Actinomycetes</taxon>
        <taxon>Propionibacteriales</taxon>
        <taxon>Propionibacteriaceae</taxon>
        <taxon>Microlunatus</taxon>
    </lineage>
</organism>
<gene>
    <name evidence="2" type="ORF">SAMN04489812_5356</name>
</gene>
<proteinExistence type="predicted"/>
<dbReference type="RefSeq" id="WP_091529342.1">
    <property type="nucleotide sequence ID" value="NZ_LT629772.1"/>
</dbReference>
<dbReference type="Gene3D" id="3.40.190.10">
    <property type="entry name" value="Periplasmic binding protein-like II"/>
    <property type="match status" value="2"/>
</dbReference>